<evidence type="ECO:0000313" key="2">
    <source>
        <dbReference type="Proteomes" id="UP000267821"/>
    </source>
</evidence>
<dbReference type="AlphaFoldDB" id="A0A3N4LIU1"/>
<dbReference type="Proteomes" id="UP000267821">
    <property type="component" value="Unassembled WGS sequence"/>
</dbReference>
<keyword evidence="2" id="KW-1185">Reference proteome</keyword>
<reference evidence="1 2" key="1">
    <citation type="journal article" date="2018" name="Nat. Ecol. Evol.">
        <title>Pezizomycetes genomes reveal the molecular basis of ectomycorrhizal truffle lifestyle.</title>
        <authorList>
            <person name="Murat C."/>
            <person name="Payen T."/>
            <person name="Noel B."/>
            <person name="Kuo A."/>
            <person name="Morin E."/>
            <person name="Chen J."/>
            <person name="Kohler A."/>
            <person name="Krizsan K."/>
            <person name="Balestrini R."/>
            <person name="Da Silva C."/>
            <person name="Montanini B."/>
            <person name="Hainaut M."/>
            <person name="Levati E."/>
            <person name="Barry K.W."/>
            <person name="Belfiori B."/>
            <person name="Cichocki N."/>
            <person name="Clum A."/>
            <person name="Dockter R.B."/>
            <person name="Fauchery L."/>
            <person name="Guy J."/>
            <person name="Iotti M."/>
            <person name="Le Tacon F."/>
            <person name="Lindquist E.A."/>
            <person name="Lipzen A."/>
            <person name="Malagnac F."/>
            <person name="Mello A."/>
            <person name="Molinier V."/>
            <person name="Miyauchi S."/>
            <person name="Poulain J."/>
            <person name="Riccioni C."/>
            <person name="Rubini A."/>
            <person name="Sitrit Y."/>
            <person name="Splivallo R."/>
            <person name="Traeger S."/>
            <person name="Wang M."/>
            <person name="Zifcakova L."/>
            <person name="Wipf D."/>
            <person name="Zambonelli A."/>
            <person name="Paolocci F."/>
            <person name="Nowrousian M."/>
            <person name="Ottonello S."/>
            <person name="Baldrian P."/>
            <person name="Spatafora J.W."/>
            <person name="Henrissat B."/>
            <person name="Nagy L.G."/>
            <person name="Aury J.M."/>
            <person name="Wincker P."/>
            <person name="Grigoriev I.V."/>
            <person name="Bonfante P."/>
            <person name="Martin F.M."/>
        </authorList>
    </citation>
    <scope>NUCLEOTIDE SEQUENCE [LARGE SCALE GENOMIC DNA]</scope>
    <source>
        <strain evidence="1 2">ATCC MYA-4762</strain>
    </source>
</reference>
<dbReference type="InParanoid" id="A0A3N4LIU1"/>
<dbReference type="OrthoDB" id="5355583at2759"/>
<evidence type="ECO:0000313" key="1">
    <source>
        <dbReference type="EMBL" id="RPB22817.1"/>
    </source>
</evidence>
<organism evidence="1 2">
    <name type="scientific">Terfezia boudieri ATCC MYA-4762</name>
    <dbReference type="NCBI Taxonomy" id="1051890"/>
    <lineage>
        <taxon>Eukaryota</taxon>
        <taxon>Fungi</taxon>
        <taxon>Dikarya</taxon>
        <taxon>Ascomycota</taxon>
        <taxon>Pezizomycotina</taxon>
        <taxon>Pezizomycetes</taxon>
        <taxon>Pezizales</taxon>
        <taxon>Pezizaceae</taxon>
        <taxon>Terfezia</taxon>
    </lineage>
</organism>
<proteinExistence type="predicted"/>
<accession>A0A3N4LIU1</accession>
<protein>
    <submittedName>
        <fullName evidence="1">Uncharacterized protein</fullName>
    </submittedName>
</protein>
<dbReference type="EMBL" id="ML121549">
    <property type="protein sequence ID" value="RPB22817.1"/>
    <property type="molecule type" value="Genomic_DNA"/>
</dbReference>
<name>A0A3N4LIU1_9PEZI</name>
<sequence length="171" mass="19508">MGTDGDPPAEKKRKFPWKKPYAKMSLQEVEERIGVSMIHLGSSVIAPKDMLVAAGYKFEEVSDVITTAKNEVYKQIERYIAVEVPSLDLSNFMEPNVNELVYSIISPIIYEFRHKTGREDVKLFREKPIISTDLETGGFEEFVVELIPVDYISVDEERFVLVVEGKEVFGQ</sequence>
<gene>
    <name evidence="1" type="ORF">L211DRAFT_826286</name>
</gene>